<dbReference type="SMART" id="SM00521">
    <property type="entry name" value="CBF"/>
    <property type="match status" value="1"/>
</dbReference>
<gene>
    <name evidence="9" type="ORF">KFE25_005661</name>
</gene>
<evidence type="ECO:0000313" key="9">
    <source>
        <dbReference type="EMBL" id="KAG8466091.1"/>
    </source>
</evidence>
<feature type="coiled-coil region" evidence="7">
    <location>
        <begin position="48"/>
        <end position="75"/>
    </location>
</feature>
<evidence type="ECO:0000256" key="7">
    <source>
        <dbReference type="SAM" id="Coils"/>
    </source>
</evidence>
<dbReference type="AlphaFoldDB" id="A0A8J5XCA5"/>
<comment type="similarity">
    <text evidence="6">Belongs to the NFYA/HAP2 subunit family.</text>
</comment>
<feature type="region of interest" description="Disordered" evidence="8">
    <location>
        <begin position="269"/>
        <end position="300"/>
    </location>
</feature>
<keyword evidence="7" id="KW-0175">Coiled coil</keyword>
<feature type="compositionally biased region" description="Acidic residues" evidence="8">
    <location>
        <begin position="385"/>
        <end position="408"/>
    </location>
</feature>
<evidence type="ECO:0000256" key="6">
    <source>
        <dbReference type="RuleBase" id="RU367155"/>
    </source>
</evidence>
<dbReference type="InterPro" id="IPR001289">
    <property type="entry name" value="NFYA"/>
</dbReference>
<feature type="region of interest" description="Disordered" evidence="8">
    <location>
        <begin position="325"/>
        <end position="408"/>
    </location>
</feature>
<evidence type="ECO:0000313" key="10">
    <source>
        <dbReference type="Proteomes" id="UP000751190"/>
    </source>
</evidence>
<evidence type="ECO:0000256" key="2">
    <source>
        <dbReference type="ARBA" id="ARBA00023015"/>
    </source>
</evidence>
<keyword evidence="2 6" id="KW-0805">Transcription regulation</keyword>
<sequence length="408" mass="40688">MLGGAPPHAGAHVGGGQGFDPSSACGAFQSSANACGHYPSCGTLEGGSNALQQQLQGQLHQLQMLQQQMTQMQQMQQLQQMNHAADGGADGQAQQLLGAHDGGAEHAAAAQASALLLAHAQQQAQHGMGAPPALDVQSLLADPAKSRMLLDQYSAMLGPSLSATLGMGGMSGMGGGMGGMGGLAPAQQLTGSGYGNGYGGGPSGGGVSSGFGVQPNGLLQQQQSGAGRVQLPADGGASAGASGLGGGGLEDAPVYVNAKQYHRILKRRAARAKLDHERGGSSGRRSYLHESRHKHALRRVRGAGGRFLTASAMAAAAAEKGPAAAAAPSEGAADEQGTAVPAGAHDDAAERPPAEAPGEADDARRAAGAGSHVRAHSDEQRAGPGDDDDPEAGEDDDEHDADDDVGQV</sequence>
<dbReference type="OrthoDB" id="1097733at2759"/>
<feature type="region of interest" description="Disordered" evidence="8">
    <location>
        <begin position="205"/>
        <end position="244"/>
    </location>
</feature>
<name>A0A8J5XCA5_DIALT</name>
<organism evidence="9 10">
    <name type="scientific">Diacronema lutheri</name>
    <name type="common">Unicellular marine alga</name>
    <name type="synonym">Monochrysis lutheri</name>
    <dbReference type="NCBI Taxonomy" id="2081491"/>
    <lineage>
        <taxon>Eukaryota</taxon>
        <taxon>Haptista</taxon>
        <taxon>Haptophyta</taxon>
        <taxon>Pavlovophyceae</taxon>
        <taxon>Pavlovales</taxon>
        <taxon>Pavlovaceae</taxon>
        <taxon>Diacronema</taxon>
    </lineage>
</organism>
<feature type="compositionally biased region" description="Basic residues" evidence="8">
    <location>
        <begin position="291"/>
        <end position="300"/>
    </location>
</feature>
<keyword evidence="5 6" id="KW-0539">Nucleus</keyword>
<comment type="caution">
    <text evidence="9">The sequence shown here is derived from an EMBL/GenBank/DDBJ whole genome shotgun (WGS) entry which is preliminary data.</text>
</comment>
<dbReference type="PRINTS" id="PR00616">
    <property type="entry name" value="CCAATSUBUNTB"/>
</dbReference>
<dbReference type="PROSITE" id="PS51152">
    <property type="entry name" value="NFYA_HAP2_2"/>
    <property type="match status" value="1"/>
</dbReference>
<evidence type="ECO:0000256" key="1">
    <source>
        <dbReference type="ARBA" id="ARBA00004123"/>
    </source>
</evidence>
<dbReference type="EMBL" id="JAGTXO010000009">
    <property type="protein sequence ID" value="KAG8466091.1"/>
    <property type="molecule type" value="Genomic_DNA"/>
</dbReference>
<dbReference type="GO" id="GO:0005634">
    <property type="term" value="C:nucleus"/>
    <property type="evidence" value="ECO:0007669"/>
    <property type="project" value="UniProtKB-SubCell"/>
</dbReference>
<dbReference type="Gene3D" id="6.10.250.2430">
    <property type="match status" value="1"/>
</dbReference>
<dbReference type="PANTHER" id="PTHR12632">
    <property type="entry name" value="TRANSCRIPTION FACTOR NF-Y ALPHA-RELATED"/>
    <property type="match status" value="1"/>
</dbReference>
<evidence type="ECO:0000256" key="4">
    <source>
        <dbReference type="ARBA" id="ARBA00023163"/>
    </source>
</evidence>
<comment type="subcellular location">
    <subcellularLocation>
        <location evidence="1 6">Nucleus</location>
    </subcellularLocation>
</comment>
<comment type="function">
    <text evidence="6">Component of the sequence-specific heterotrimeric transcription factor (NF-Y) which specifically recognizes a 5'-CCAAT-3' box motif found in the promoters of its target genes.</text>
</comment>
<dbReference type="GO" id="GO:0003700">
    <property type="term" value="F:DNA-binding transcription factor activity"/>
    <property type="evidence" value="ECO:0007669"/>
    <property type="project" value="UniProtKB-UniRule"/>
</dbReference>
<reference evidence="9" key="1">
    <citation type="submission" date="2021-05" db="EMBL/GenBank/DDBJ databases">
        <title>The genome of the haptophyte Pavlova lutheri (Diacronema luteri, Pavlovales) - a model for lipid biosynthesis in eukaryotic algae.</title>
        <authorList>
            <person name="Hulatt C.J."/>
            <person name="Posewitz M.C."/>
        </authorList>
    </citation>
    <scope>NUCLEOTIDE SEQUENCE</scope>
    <source>
        <strain evidence="9">NIVA-4/92</strain>
    </source>
</reference>
<protein>
    <recommendedName>
        <fullName evidence="6">Nuclear transcription factor Y subunit</fullName>
    </recommendedName>
</protein>
<comment type="subunit">
    <text evidence="6">Heterotrimer.</text>
</comment>
<proteinExistence type="inferred from homology"/>
<dbReference type="Pfam" id="PF02045">
    <property type="entry name" value="CBFB_NFYA"/>
    <property type="match status" value="1"/>
</dbReference>
<dbReference type="Proteomes" id="UP000751190">
    <property type="component" value="Unassembled WGS sequence"/>
</dbReference>
<keyword evidence="10" id="KW-1185">Reference proteome</keyword>
<evidence type="ECO:0000256" key="3">
    <source>
        <dbReference type="ARBA" id="ARBA00023125"/>
    </source>
</evidence>
<evidence type="ECO:0000256" key="8">
    <source>
        <dbReference type="SAM" id="MobiDB-lite"/>
    </source>
</evidence>
<accession>A0A8J5XCA5</accession>
<dbReference type="GO" id="GO:0003677">
    <property type="term" value="F:DNA binding"/>
    <property type="evidence" value="ECO:0007669"/>
    <property type="project" value="UniProtKB-KW"/>
</dbReference>
<evidence type="ECO:0000256" key="5">
    <source>
        <dbReference type="ARBA" id="ARBA00023242"/>
    </source>
</evidence>
<feature type="compositionally biased region" description="Basic and acidic residues" evidence="8">
    <location>
        <begin position="344"/>
        <end position="353"/>
    </location>
</feature>
<keyword evidence="4 6" id="KW-0804">Transcription</keyword>
<keyword evidence="3 6" id="KW-0238">DNA-binding</keyword>